<sequence>MVSKLDAAVVQDQDFKDADIFVFTSKGDGKATRKLRYDGSLIDDSHDELDIEDLHGARDHKRRFMGWSVRGFFRSHRKRLVFTTKVLLFLAYIAYYVYCVCHKFGDEGSFVLTGITTFIFLKVAASFLHKHKASLSSFPIPRIENLERVIWIRKVVRYLLYAVVFLGICIYIGVDVIRYDTSNLQAVSGIVAITVGCFFFSARPYQINWHTVFWGFMMQFLLAIITLRTRPGYLVFKWIGDKVKDFVRLSDRGSDVMMGASFRAPNPGVFFQTAGVMVFINACISLLDYAGVVEFIILKIGGFLAWCLETGPVESIVAGANIFIGFAEAPLLIRPYLSVITKSELHTVMTCGFASITSAFMAMFIAVGAPPTHILTACLISAPAALAISKLIYPEVQKVDFKNQSNVCMRDASSPKSCLQAIADSSRFSIKLIATSNINMMAFLCILNLVDTVLIWIGERAGKEDFSFNYVSSYLFYPVSWMMGIAAKDCKQASHIMGLKLMATPFVAYKHLGVLIQNRAHMEDYLVKHNGTWYFSGKDIILEATNVTLTDGVLEPRTEAILTYAMCGLSGFPAVGITMGTLVSMSPARKEDVLNLVISALVAGNLASYSTGAVAGVMYSEK</sequence>
<dbReference type="Pfam" id="PF07670">
    <property type="entry name" value="Gate"/>
    <property type="match status" value="1"/>
</dbReference>
<feature type="transmembrane region" description="Helical" evidence="7">
    <location>
        <begin position="80"/>
        <end position="98"/>
    </location>
</feature>
<feature type="transmembrane region" description="Helical" evidence="7">
    <location>
        <begin position="438"/>
        <end position="458"/>
    </location>
</feature>
<feature type="transmembrane region" description="Helical" evidence="7">
    <location>
        <begin position="316"/>
        <end position="333"/>
    </location>
</feature>
<dbReference type="GO" id="GO:0005886">
    <property type="term" value="C:plasma membrane"/>
    <property type="evidence" value="ECO:0007669"/>
    <property type="project" value="UniProtKB-SubCell"/>
</dbReference>
<dbReference type="InterPro" id="IPR011642">
    <property type="entry name" value="Gate_dom"/>
</dbReference>
<name>A0AAE1ABP7_9GAST</name>
<feature type="transmembrane region" description="Helical" evidence="7">
    <location>
        <begin position="209"/>
        <end position="227"/>
    </location>
</feature>
<comment type="subcellular location">
    <subcellularLocation>
        <location evidence="1">Cell membrane</location>
        <topology evidence="1">Multi-pass membrane protein</topology>
    </subcellularLocation>
</comment>
<dbReference type="GO" id="GO:0005415">
    <property type="term" value="F:nucleoside:sodium symporter activity"/>
    <property type="evidence" value="ECO:0007669"/>
    <property type="project" value="TreeGrafter"/>
</dbReference>
<feature type="transmembrane region" description="Helical" evidence="7">
    <location>
        <begin position="470"/>
        <end position="487"/>
    </location>
</feature>
<evidence type="ECO:0000313" key="11">
    <source>
        <dbReference type="EMBL" id="KAK3783717.1"/>
    </source>
</evidence>
<keyword evidence="6 7" id="KW-0472">Membrane</keyword>
<dbReference type="InterPro" id="IPR008276">
    <property type="entry name" value="C_nuclsd_transpt"/>
</dbReference>
<evidence type="ECO:0000259" key="9">
    <source>
        <dbReference type="Pfam" id="PF07662"/>
    </source>
</evidence>
<feature type="domain" description="Nucleoside transporter/FeoB GTPase Gate" evidence="10">
    <location>
        <begin position="271"/>
        <end position="368"/>
    </location>
</feature>
<evidence type="ECO:0000256" key="2">
    <source>
        <dbReference type="ARBA" id="ARBA00009033"/>
    </source>
</evidence>
<evidence type="ECO:0000259" key="10">
    <source>
        <dbReference type="Pfam" id="PF07670"/>
    </source>
</evidence>
<reference evidence="11" key="1">
    <citation type="journal article" date="2023" name="G3 (Bethesda)">
        <title>A reference genome for the long-term kleptoplast-retaining sea slug Elysia crispata morphotype clarki.</title>
        <authorList>
            <person name="Eastman K.E."/>
            <person name="Pendleton A.L."/>
            <person name="Shaikh M.A."/>
            <person name="Suttiyut T."/>
            <person name="Ogas R."/>
            <person name="Tomko P."/>
            <person name="Gavelis G."/>
            <person name="Widhalm J.R."/>
            <person name="Wisecaver J.H."/>
        </authorList>
    </citation>
    <scope>NUCLEOTIDE SEQUENCE</scope>
    <source>
        <strain evidence="11">ECLA1</strain>
    </source>
</reference>
<feature type="transmembrane region" description="Helical" evidence="7">
    <location>
        <begin position="561"/>
        <end position="584"/>
    </location>
</feature>
<evidence type="ECO:0000256" key="7">
    <source>
        <dbReference type="SAM" id="Phobius"/>
    </source>
</evidence>
<comment type="caution">
    <text evidence="11">The sequence shown here is derived from an EMBL/GenBank/DDBJ whole genome shotgun (WGS) entry which is preliminary data.</text>
</comment>
<evidence type="ECO:0000256" key="4">
    <source>
        <dbReference type="ARBA" id="ARBA00022692"/>
    </source>
</evidence>
<organism evidence="11 12">
    <name type="scientific">Elysia crispata</name>
    <name type="common">lettuce slug</name>
    <dbReference type="NCBI Taxonomy" id="231223"/>
    <lineage>
        <taxon>Eukaryota</taxon>
        <taxon>Metazoa</taxon>
        <taxon>Spiralia</taxon>
        <taxon>Lophotrochozoa</taxon>
        <taxon>Mollusca</taxon>
        <taxon>Gastropoda</taxon>
        <taxon>Heterobranchia</taxon>
        <taxon>Euthyneura</taxon>
        <taxon>Panpulmonata</taxon>
        <taxon>Sacoglossa</taxon>
        <taxon>Placobranchoidea</taxon>
        <taxon>Plakobranchidae</taxon>
        <taxon>Elysia</taxon>
    </lineage>
</organism>
<evidence type="ECO:0000256" key="5">
    <source>
        <dbReference type="ARBA" id="ARBA00022989"/>
    </source>
</evidence>
<evidence type="ECO:0008006" key="13">
    <source>
        <dbReference type="Google" id="ProtNLM"/>
    </source>
</evidence>
<evidence type="ECO:0000259" key="8">
    <source>
        <dbReference type="Pfam" id="PF01773"/>
    </source>
</evidence>
<evidence type="ECO:0000256" key="3">
    <source>
        <dbReference type="ARBA" id="ARBA00022475"/>
    </source>
</evidence>
<keyword evidence="5 7" id="KW-1133">Transmembrane helix</keyword>
<dbReference type="AlphaFoldDB" id="A0AAE1ABP7"/>
<dbReference type="PANTHER" id="PTHR10590">
    <property type="entry name" value="SODIUM/NUCLEOSIDE COTRANSPORTER"/>
    <property type="match status" value="1"/>
</dbReference>
<dbReference type="Pfam" id="PF01773">
    <property type="entry name" value="Nucleos_tra2_N"/>
    <property type="match status" value="1"/>
</dbReference>
<dbReference type="InterPro" id="IPR011657">
    <property type="entry name" value="CNT_C_dom"/>
</dbReference>
<dbReference type="EMBL" id="JAWDGP010002360">
    <property type="protein sequence ID" value="KAK3783717.1"/>
    <property type="molecule type" value="Genomic_DNA"/>
</dbReference>
<comment type="similarity">
    <text evidence="2">Belongs to the concentrative nucleoside transporter (CNT) (TC 2.A.41) family.</text>
</comment>
<keyword evidence="4 7" id="KW-0812">Transmembrane</keyword>
<feature type="transmembrane region" description="Helical" evidence="7">
    <location>
        <begin position="110"/>
        <end position="128"/>
    </location>
</feature>
<dbReference type="InterPro" id="IPR002668">
    <property type="entry name" value="CNT_N_dom"/>
</dbReference>
<keyword evidence="12" id="KW-1185">Reference proteome</keyword>
<feature type="transmembrane region" description="Helical" evidence="7">
    <location>
        <begin position="345"/>
        <end position="367"/>
    </location>
</feature>
<evidence type="ECO:0000256" key="6">
    <source>
        <dbReference type="ARBA" id="ARBA00023136"/>
    </source>
</evidence>
<protein>
    <recommendedName>
        <fullName evidence="13">Solute carrier family 28 member 3</fullName>
    </recommendedName>
</protein>
<feature type="transmembrane region" description="Helical" evidence="7">
    <location>
        <begin position="158"/>
        <end position="177"/>
    </location>
</feature>
<evidence type="ECO:0000313" key="12">
    <source>
        <dbReference type="Proteomes" id="UP001283361"/>
    </source>
</evidence>
<feature type="transmembrane region" description="Helical" evidence="7">
    <location>
        <begin position="373"/>
        <end position="393"/>
    </location>
</feature>
<gene>
    <name evidence="11" type="ORF">RRG08_025340</name>
</gene>
<proteinExistence type="inferred from homology"/>
<keyword evidence="3" id="KW-1003">Cell membrane</keyword>
<evidence type="ECO:0000256" key="1">
    <source>
        <dbReference type="ARBA" id="ARBA00004651"/>
    </source>
</evidence>
<feature type="domain" description="Concentrative nucleoside transporter N-terminal" evidence="8">
    <location>
        <begin position="189"/>
        <end position="259"/>
    </location>
</feature>
<feature type="domain" description="Concentrative nucleoside transporter C-terminal" evidence="9">
    <location>
        <begin position="373"/>
        <end position="616"/>
    </location>
</feature>
<accession>A0AAE1ABP7</accession>
<dbReference type="Pfam" id="PF07662">
    <property type="entry name" value="Nucleos_tra2_C"/>
    <property type="match status" value="1"/>
</dbReference>
<dbReference type="PANTHER" id="PTHR10590:SF4">
    <property type="entry name" value="SOLUTE CARRIER FAMILY 28 MEMBER 3"/>
    <property type="match status" value="1"/>
</dbReference>
<dbReference type="Proteomes" id="UP001283361">
    <property type="component" value="Unassembled WGS sequence"/>
</dbReference>
<feature type="transmembrane region" description="Helical" evidence="7">
    <location>
        <begin position="596"/>
        <end position="619"/>
    </location>
</feature>
<feature type="transmembrane region" description="Helical" evidence="7">
    <location>
        <begin position="183"/>
        <end position="202"/>
    </location>
</feature>